<feature type="compositionally biased region" description="Basic and acidic residues" evidence="1">
    <location>
        <begin position="114"/>
        <end position="125"/>
    </location>
</feature>
<sequence length="297" mass="32165">MQLRPLLGTLSCELSVVQQLLVLLNNLSGARRRANAGGRMREPGSAAQEVHTEGGVVAYKGSGQGRLSWLWTRRQSPSINDCWKKSSPLFLFSALAARAVEVGGGEGCVPSSRPVEERKRKEERSWRKRRRGEGRAASGKLGSDIETVPYPYRSVSETGAGPADTVAVGQTGCWWWSASTSSSLLKFNALSLKSPGVQVTKRDQRALPGNLSIHLVTIIHASRSDSAITVPIATATVCFGEGSHFQDQQISLMSGGVSSLETSLSTIKLVDPNHQTQTAIFFLRQPPSRPFLIFLAH</sequence>
<reference evidence="2 3" key="1">
    <citation type="submission" date="2016-05" db="EMBL/GenBank/DDBJ databases">
        <title>A degradative enzymes factory behind the ericoid mycorrhizal symbiosis.</title>
        <authorList>
            <consortium name="DOE Joint Genome Institute"/>
            <person name="Martino E."/>
            <person name="Morin E."/>
            <person name="Grelet G."/>
            <person name="Kuo A."/>
            <person name="Kohler A."/>
            <person name="Daghino S."/>
            <person name="Barry K."/>
            <person name="Choi C."/>
            <person name="Cichocki N."/>
            <person name="Clum A."/>
            <person name="Copeland A."/>
            <person name="Hainaut M."/>
            <person name="Haridas S."/>
            <person name="Labutti K."/>
            <person name="Lindquist E."/>
            <person name="Lipzen A."/>
            <person name="Khouja H.-R."/>
            <person name="Murat C."/>
            <person name="Ohm R."/>
            <person name="Olson A."/>
            <person name="Spatafora J."/>
            <person name="Veneault-Fourrey C."/>
            <person name="Henrissat B."/>
            <person name="Grigoriev I."/>
            <person name="Martin F."/>
            <person name="Perotto S."/>
        </authorList>
    </citation>
    <scope>NUCLEOTIDE SEQUENCE [LARGE SCALE GENOMIC DNA]</scope>
    <source>
        <strain evidence="2 3">UAMH 7357</strain>
    </source>
</reference>
<dbReference type="EMBL" id="KZ613529">
    <property type="protein sequence ID" value="PMD13667.1"/>
    <property type="molecule type" value="Genomic_DNA"/>
</dbReference>
<gene>
    <name evidence="2" type="ORF">NA56DRAFT_665425</name>
</gene>
<dbReference type="Proteomes" id="UP000235672">
    <property type="component" value="Unassembled WGS sequence"/>
</dbReference>
<keyword evidence="3" id="KW-1185">Reference proteome</keyword>
<protein>
    <submittedName>
        <fullName evidence="2">Uncharacterized protein</fullName>
    </submittedName>
</protein>
<dbReference type="AlphaFoldDB" id="A0A2J6PI08"/>
<name>A0A2J6PI08_9HELO</name>
<evidence type="ECO:0000313" key="3">
    <source>
        <dbReference type="Proteomes" id="UP000235672"/>
    </source>
</evidence>
<proteinExistence type="predicted"/>
<evidence type="ECO:0000256" key="1">
    <source>
        <dbReference type="SAM" id="MobiDB-lite"/>
    </source>
</evidence>
<evidence type="ECO:0000313" key="2">
    <source>
        <dbReference type="EMBL" id="PMD13667.1"/>
    </source>
</evidence>
<organism evidence="2 3">
    <name type="scientific">Hyaloscypha hepaticicola</name>
    <dbReference type="NCBI Taxonomy" id="2082293"/>
    <lineage>
        <taxon>Eukaryota</taxon>
        <taxon>Fungi</taxon>
        <taxon>Dikarya</taxon>
        <taxon>Ascomycota</taxon>
        <taxon>Pezizomycotina</taxon>
        <taxon>Leotiomycetes</taxon>
        <taxon>Helotiales</taxon>
        <taxon>Hyaloscyphaceae</taxon>
        <taxon>Hyaloscypha</taxon>
    </lineage>
</organism>
<feature type="region of interest" description="Disordered" evidence="1">
    <location>
        <begin position="105"/>
        <end position="142"/>
    </location>
</feature>
<accession>A0A2J6PI08</accession>